<dbReference type="InterPro" id="IPR035986">
    <property type="entry name" value="PKD_dom_sf"/>
</dbReference>
<dbReference type="RefSeq" id="WP_154808753.1">
    <property type="nucleotide sequence ID" value="NZ_VIAQ01000008.1"/>
</dbReference>
<name>A0A7Z8P244_9EURY</name>
<gene>
    <name evidence="4" type="ORF">FKV42_02885</name>
</gene>
<feature type="coiled-coil region" evidence="1">
    <location>
        <begin position="180"/>
        <end position="224"/>
    </location>
</feature>
<dbReference type="OrthoDB" id="137788at2157"/>
<feature type="compositionally biased region" description="Acidic residues" evidence="2">
    <location>
        <begin position="386"/>
        <end position="404"/>
    </location>
</feature>
<dbReference type="InterPro" id="IPR013783">
    <property type="entry name" value="Ig-like_fold"/>
</dbReference>
<dbReference type="SUPFAM" id="SSF49299">
    <property type="entry name" value="PKD domain"/>
    <property type="match status" value="1"/>
</dbReference>
<dbReference type="SMART" id="SM00089">
    <property type="entry name" value="PKD"/>
    <property type="match status" value="1"/>
</dbReference>
<keyword evidence="1" id="KW-0175">Coiled coil</keyword>
<dbReference type="Gene3D" id="2.60.40.10">
    <property type="entry name" value="Immunoglobulins"/>
    <property type="match status" value="1"/>
</dbReference>
<keyword evidence="5" id="KW-1185">Reference proteome</keyword>
<organism evidence="4 5">
    <name type="scientific">Methanolobus vulcani</name>
    <dbReference type="NCBI Taxonomy" id="38026"/>
    <lineage>
        <taxon>Archaea</taxon>
        <taxon>Methanobacteriati</taxon>
        <taxon>Methanobacteriota</taxon>
        <taxon>Stenosarchaea group</taxon>
        <taxon>Methanomicrobia</taxon>
        <taxon>Methanosarcinales</taxon>
        <taxon>Methanosarcinaceae</taxon>
        <taxon>Methanolobus</taxon>
    </lineage>
</organism>
<proteinExistence type="predicted"/>
<sequence>MSKTKNGMRIITLLAVMMMLFSIIPMGAMAASDNAKNNNVKTTGNNGNGNGNQAADSTDNEDNAKVVTGKNKNAASDYNDAKIKFADIKSKNPNLDTDEAINKTKDYLNTTITYMISLLDEESEYIDDLEDVQTKVLEDDEDRDDLADSAKTVKEIWNDARKERATSASKAVENKINGVLQASENLRVRLNNEINTMEKNGKDVTELKNMLSEYEGLIEQARNRYANGETVQAGKDIKDANGILRNMLKELKQEREGVVVLTGNGTLYAEGNGTAVLSGNLTINITADDYAKLVIKDLAGDAYIDVADYESSNIESGNSTDNNRAFVYINVTGDVNINGSRLTVMVSGEDIELYADGTGTAVLSGDGTYEIIDGDESGTWANRNIDDDDEDVEDEEEDSEEEDDSSVIVVANFTYTVDGLNVTFTDTSVNTSSWNWDFGDGNSSTEQNPTHEYAYSDEYNVILTAFESDDDKLNNDSITQVINLTV</sequence>
<evidence type="ECO:0000256" key="2">
    <source>
        <dbReference type="SAM" id="MobiDB-lite"/>
    </source>
</evidence>
<feature type="domain" description="PKD" evidence="3">
    <location>
        <begin position="430"/>
        <end position="465"/>
    </location>
</feature>
<reference evidence="4 5" key="1">
    <citation type="submission" date="2019-06" db="EMBL/GenBank/DDBJ databases">
        <title>Draft genome sequence of Methanolobus vulcani B1d.</title>
        <authorList>
            <person name="Creighbaum A.J."/>
            <person name="Ticak T."/>
            <person name="Hariraju D."/>
            <person name="Arivett B.A."/>
            <person name="Ferguson D.J.Jr."/>
        </authorList>
    </citation>
    <scope>NUCLEOTIDE SEQUENCE [LARGE SCALE GENOMIC DNA]</scope>
    <source>
        <strain evidence="4 5">B1d</strain>
    </source>
</reference>
<dbReference type="Pfam" id="PF18911">
    <property type="entry name" value="PKD_4"/>
    <property type="match status" value="1"/>
</dbReference>
<dbReference type="EMBL" id="VIAQ01000008">
    <property type="protein sequence ID" value="TQD27624.1"/>
    <property type="molecule type" value="Genomic_DNA"/>
</dbReference>
<dbReference type="CDD" id="cd00146">
    <property type="entry name" value="PKD"/>
    <property type="match status" value="1"/>
</dbReference>
<dbReference type="Proteomes" id="UP000319335">
    <property type="component" value="Unassembled WGS sequence"/>
</dbReference>
<evidence type="ECO:0000313" key="4">
    <source>
        <dbReference type="EMBL" id="TQD27624.1"/>
    </source>
</evidence>
<dbReference type="InterPro" id="IPR000601">
    <property type="entry name" value="PKD_dom"/>
</dbReference>
<comment type="caution">
    <text evidence="4">The sequence shown here is derived from an EMBL/GenBank/DDBJ whole genome shotgun (WGS) entry which is preliminary data.</text>
</comment>
<dbReference type="InterPro" id="IPR022409">
    <property type="entry name" value="PKD/Chitinase_dom"/>
</dbReference>
<evidence type="ECO:0000313" key="5">
    <source>
        <dbReference type="Proteomes" id="UP000319335"/>
    </source>
</evidence>
<feature type="region of interest" description="Disordered" evidence="2">
    <location>
        <begin position="39"/>
        <end position="64"/>
    </location>
</feature>
<accession>A0A7Z8P244</accession>
<evidence type="ECO:0000256" key="1">
    <source>
        <dbReference type="SAM" id="Coils"/>
    </source>
</evidence>
<evidence type="ECO:0000259" key="3">
    <source>
        <dbReference type="PROSITE" id="PS50093"/>
    </source>
</evidence>
<protein>
    <submittedName>
        <fullName evidence="4">PKD domain-containing protein</fullName>
    </submittedName>
</protein>
<dbReference type="AlphaFoldDB" id="A0A7Z8P244"/>
<feature type="region of interest" description="Disordered" evidence="2">
    <location>
        <begin position="374"/>
        <end position="404"/>
    </location>
</feature>
<dbReference type="PROSITE" id="PS50093">
    <property type="entry name" value="PKD"/>
    <property type="match status" value="1"/>
</dbReference>